<dbReference type="GO" id="GO:0000981">
    <property type="term" value="F:DNA-binding transcription factor activity, RNA polymerase II-specific"/>
    <property type="evidence" value="ECO:0007669"/>
    <property type="project" value="InterPro"/>
</dbReference>
<feature type="region of interest" description="Disordered" evidence="2">
    <location>
        <begin position="519"/>
        <end position="560"/>
    </location>
</feature>
<evidence type="ECO:0000256" key="2">
    <source>
        <dbReference type="SAM" id="MobiDB-lite"/>
    </source>
</evidence>
<dbReference type="InterPro" id="IPR001138">
    <property type="entry name" value="Zn2Cys6_DnaBD"/>
</dbReference>
<feature type="compositionally biased region" description="Gly residues" evidence="2">
    <location>
        <begin position="542"/>
        <end position="559"/>
    </location>
</feature>
<feature type="domain" description="Zn(2)-C6 fungal-type" evidence="3">
    <location>
        <begin position="10"/>
        <end position="39"/>
    </location>
</feature>
<evidence type="ECO:0000259" key="3">
    <source>
        <dbReference type="PROSITE" id="PS00463"/>
    </source>
</evidence>
<dbReference type="GO" id="GO:0008270">
    <property type="term" value="F:zinc ion binding"/>
    <property type="evidence" value="ECO:0007669"/>
    <property type="project" value="InterPro"/>
</dbReference>
<feature type="compositionally biased region" description="Basic residues" evidence="2">
    <location>
        <begin position="241"/>
        <end position="254"/>
    </location>
</feature>
<comment type="caution">
    <text evidence="4">The sequence shown here is derived from an EMBL/GenBank/DDBJ whole genome shotgun (WGS) entry which is preliminary data.</text>
</comment>
<dbReference type="EMBL" id="QAPF01000113">
    <property type="protein sequence ID" value="TEA16255.1"/>
    <property type="molecule type" value="Genomic_DNA"/>
</dbReference>
<dbReference type="SUPFAM" id="SSF57701">
    <property type="entry name" value="Zn2/Cys6 DNA-binding domain"/>
    <property type="match status" value="1"/>
</dbReference>
<gene>
    <name evidence="4" type="ORF">C8034_v001445</name>
</gene>
<reference evidence="4 5" key="1">
    <citation type="submission" date="2018-11" db="EMBL/GenBank/DDBJ databases">
        <title>Genome sequence and assembly of Colletotrichum sidae.</title>
        <authorList>
            <person name="Gan P."/>
            <person name="Shirasu K."/>
        </authorList>
    </citation>
    <scope>NUCLEOTIDE SEQUENCE [LARGE SCALE GENOMIC DNA]</scope>
    <source>
        <strain evidence="4 5">CBS 518.97</strain>
    </source>
</reference>
<dbReference type="Proteomes" id="UP000295604">
    <property type="component" value="Unassembled WGS sequence"/>
</dbReference>
<feature type="region of interest" description="Disordered" evidence="2">
    <location>
        <begin position="396"/>
        <end position="418"/>
    </location>
</feature>
<dbReference type="InterPro" id="IPR036864">
    <property type="entry name" value="Zn2-C6_fun-type_DNA-bd_sf"/>
</dbReference>
<evidence type="ECO:0000256" key="1">
    <source>
        <dbReference type="ARBA" id="ARBA00023242"/>
    </source>
</evidence>
<feature type="region of interest" description="Disordered" evidence="2">
    <location>
        <begin position="232"/>
        <end position="296"/>
    </location>
</feature>
<dbReference type="InterPro" id="IPR051647">
    <property type="entry name" value="Mediator_comp_sub12"/>
</dbReference>
<dbReference type="GO" id="GO:0003713">
    <property type="term" value="F:transcription coactivator activity"/>
    <property type="evidence" value="ECO:0007669"/>
    <property type="project" value="TreeGrafter"/>
</dbReference>
<dbReference type="PROSITE" id="PS00463">
    <property type="entry name" value="ZN2_CY6_FUNGAL_1"/>
    <property type="match status" value="1"/>
</dbReference>
<feature type="compositionally biased region" description="Basic residues" evidence="2">
    <location>
        <begin position="266"/>
        <end position="276"/>
    </location>
</feature>
<organism evidence="4 5">
    <name type="scientific">Colletotrichum sidae</name>
    <dbReference type="NCBI Taxonomy" id="1347389"/>
    <lineage>
        <taxon>Eukaryota</taxon>
        <taxon>Fungi</taxon>
        <taxon>Dikarya</taxon>
        <taxon>Ascomycota</taxon>
        <taxon>Pezizomycotina</taxon>
        <taxon>Sordariomycetes</taxon>
        <taxon>Hypocreomycetidae</taxon>
        <taxon>Glomerellales</taxon>
        <taxon>Glomerellaceae</taxon>
        <taxon>Colletotrichum</taxon>
        <taxon>Colletotrichum orbiculare species complex</taxon>
    </lineage>
</organism>
<name>A0A4R8TEA9_9PEZI</name>
<dbReference type="GO" id="GO:0045944">
    <property type="term" value="P:positive regulation of transcription by RNA polymerase II"/>
    <property type="evidence" value="ECO:0007669"/>
    <property type="project" value="TreeGrafter"/>
</dbReference>
<accession>A0A4R8TEA9</accession>
<feature type="compositionally biased region" description="Low complexity" evidence="2">
    <location>
        <begin position="528"/>
        <end position="541"/>
    </location>
</feature>
<feature type="region of interest" description="Disordered" evidence="2">
    <location>
        <begin position="50"/>
        <end position="108"/>
    </location>
</feature>
<evidence type="ECO:0000313" key="4">
    <source>
        <dbReference type="EMBL" id="TEA16255.1"/>
    </source>
</evidence>
<keyword evidence="5" id="KW-1185">Reference proteome</keyword>
<dbReference type="PANTHER" id="PTHR46007">
    <property type="entry name" value="MEDIATOR OF RNA POLYMERASE II TRANSCRIPTION SUBUNIT 12"/>
    <property type="match status" value="1"/>
</dbReference>
<feature type="compositionally biased region" description="Low complexity" evidence="2">
    <location>
        <begin position="50"/>
        <end position="77"/>
    </location>
</feature>
<protein>
    <submittedName>
        <fullName evidence="4">Isoflavipucine cluster transcription factor</fullName>
    </submittedName>
</protein>
<dbReference type="GO" id="GO:0016592">
    <property type="term" value="C:mediator complex"/>
    <property type="evidence" value="ECO:0007669"/>
    <property type="project" value="TreeGrafter"/>
</dbReference>
<sequence length="603" mass="64534">MAADAPNRKACDRCHTQKLSCKRVGDEACERCVRLKTLCKSSPSLRYRKQLQQQQQQQQNQQNQQNRLHQQQQQQQQPSTDGLARSSIPSPKRQRADSGSQVVRPDLPIVETRAAVGESSDLGDHAVVSPEAMLDMVDFDFSFGQPGALFQPDPPAPSHSHHHQHQLHQPYAAASMVDDLMSVEVGSSSNAWSPPHSATSGSVFTSPMAASSSSAVVVDPGCGRVLYLGSPEERLPSRSGQHQHQHQHQHHHHQPSYEEIITPPPRPRKRAARQQRTRQIALRPASSNAPGGPSLVGDWMPQITSVNSRLFELSRCLPHQADLSDDAGSRVSSPGDGRPAATPFSIDELFKVSRHFAQLLADMAPVEGGASPASDNDDDDDYYHFYNYNYHENQDTASSSLSAGPDAVTPAAHAHAHAHDAPAASRGLDSLLADPATCLLVLSTYVRLLDTYQKAFSCIHSQLGHLQPGGALFQSSWELPGVTVGSFAVDSTPALRVFLAVQLAEDFLAQMRRAAASSLDPSLRPADGSSSSSSSLSTSSAAGGGGVGGGGGGGGGGGVPDAAATSMFSNVVRVSFQALKGQEESLGQELRSLRKDMERYLDG</sequence>
<dbReference type="AlphaFoldDB" id="A0A4R8TEA9"/>
<evidence type="ECO:0000313" key="5">
    <source>
        <dbReference type="Proteomes" id="UP000295604"/>
    </source>
</evidence>
<keyword evidence="1" id="KW-0539">Nucleus</keyword>
<proteinExistence type="predicted"/>
<dbReference type="CDD" id="cd00067">
    <property type="entry name" value="GAL4"/>
    <property type="match status" value="1"/>
</dbReference>
<dbReference type="PANTHER" id="PTHR46007:SF8">
    <property type="entry name" value="C2H2-TYPE DOMAIN-CONTAINING PROTEIN"/>
    <property type="match status" value="1"/>
</dbReference>